<feature type="region of interest" description="Disordered" evidence="1">
    <location>
        <begin position="809"/>
        <end position="841"/>
    </location>
</feature>
<feature type="compositionally biased region" description="Polar residues" evidence="1">
    <location>
        <begin position="68"/>
        <end position="79"/>
    </location>
</feature>
<protein>
    <submittedName>
        <fullName evidence="2">Uncharacterized protein</fullName>
    </submittedName>
</protein>
<dbReference type="AlphaFoldDB" id="A0A0K2URF4"/>
<feature type="compositionally biased region" description="Polar residues" evidence="1">
    <location>
        <begin position="809"/>
        <end position="827"/>
    </location>
</feature>
<accession>A0A0K2URF4</accession>
<feature type="region of interest" description="Disordered" evidence="1">
    <location>
        <begin position="44"/>
        <end position="89"/>
    </location>
</feature>
<evidence type="ECO:0000313" key="2">
    <source>
        <dbReference type="EMBL" id="CDW40321.1"/>
    </source>
</evidence>
<evidence type="ECO:0000256" key="1">
    <source>
        <dbReference type="SAM" id="MobiDB-lite"/>
    </source>
</evidence>
<feature type="region of interest" description="Disordered" evidence="1">
    <location>
        <begin position="859"/>
        <end position="881"/>
    </location>
</feature>
<proteinExistence type="predicted"/>
<dbReference type="EMBL" id="HACA01022959">
    <property type="protein sequence ID" value="CDW40320.1"/>
    <property type="molecule type" value="Transcribed_RNA"/>
</dbReference>
<name>A0A0K2URF4_LEPSM</name>
<dbReference type="EMBL" id="HACA01022960">
    <property type="protein sequence ID" value="CDW40321.1"/>
    <property type="molecule type" value="Transcribed_RNA"/>
</dbReference>
<organism evidence="2">
    <name type="scientific">Lepeophtheirus salmonis</name>
    <name type="common">Salmon louse</name>
    <name type="synonym">Caligus salmonis</name>
    <dbReference type="NCBI Taxonomy" id="72036"/>
    <lineage>
        <taxon>Eukaryota</taxon>
        <taxon>Metazoa</taxon>
        <taxon>Ecdysozoa</taxon>
        <taxon>Arthropoda</taxon>
        <taxon>Crustacea</taxon>
        <taxon>Multicrustacea</taxon>
        <taxon>Hexanauplia</taxon>
        <taxon>Copepoda</taxon>
        <taxon>Siphonostomatoida</taxon>
        <taxon>Caligidae</taxon>
        <taxon>Lepeophtheirus</taxon>
    </lineage>
</organism>
<sequence>MGEPDIVVIRVCKDQGIQKLKNQWSKKYPKLKSCYVPLEKLPLSEGGTIKSTKDPKPVYKNVRRKSNKSISRTSKNGQRSKPKSNELDKVSTKPIDVVVMESKLEDFPFKKPMKLNKVEPKVLADDEPLIVHEGPHNSKKKMSPLKEKELKIMSEIKLPPETKLTPFPKEYTDMASIIYHNCFQINALPGQNTPASIYVQLIENHRKNCHRCDAMICAKFSKTPSLFDPYVDKTFQLMEMEKQLRETQMILKMSEEARAIMDNMYEEKLSANLVEINELKRMIQVLIQEEVPKDTAEVLEHQTQPILETKERKYYTSCGYNMMNMTALREALNKAQKCGHGNLIILEHEDERDHLASRLVFLCQTCKNETIFYTSGFSSKTPGYFTINKAVLNTLGPNAFFKLVDFVKHTPFSKPAKFTGPFLSDKDGTKDKVKLILGIDKFEFEDWTKLDPTAQKRSSVDSRDDEIEIIETGDHEGKRIKIKNLEPIVNLRNEDYGSLVHSNKKNLSVVDELKLEYLRKNPDRPRLLFPELPVRPKIAPKPISQLLASPPKQSVTVHSDLTPIINSNNSINNSNIVNGGTKAIINTVDKSPSLSTQNKALSSLPPILKIKPSKDLPPGSRILSIAPGTKLMSTNVCHSTKQDTGLSHGVYRVIDDKNNEKILIIKDLQQPGSLPVANIVNLKAVKTNKSSLRVPSLVSQGIALPIEETVNKVTVTSLPTVSTLHNSTSYKLNSPFGVHKVTKIDMKTHVLNTNGINSSAPIKCTTKVVSASLPLTTNGITNLIPTHQLIPPPSTKPLKTLMTTPSTSILKIPLSNNANDAQPTKTSSNKRKAPSESVSALKETQATLLSLKNNWYESPVQESDPLADPLGSDDINMDSESTKVDDNNIELKSSNNPLVKIVSILPEEDEVGGSGDDDKLVPLLKCDIETESDIILENTQKRMKISC</sequence>
<reference evidence="2" key="1">
    <citation type="submission" date="2014-05" db="EMBL/GenBank/DDBJ databases">
        <authorList>
            <person name="Chronopoulou M."/>
        </authorList>
    </citation>
    <scope>NUCLEOTIDE SEQUENCE</scope>
    <source>
        <tissue evidence="2">Whole organism</tissue>
    </source>
</reference>